<dbReference type="EMBL" id="CAJIMS010000001">
    <property type="protein sequence ID" value="CAD7802937.1"/>
    <property type="molecule type" value="Genomic_DNA"/>
</dbReference>
<protein>
    <recommendedName>
        <fullName evidence="5">LTXXQ motif family protein</fullName>
    </recommendedName>
</protein>
<evidence type="ECO:0000313" key="3">
    <source>
        <dbReference type="EMBL" id="CAD7802937.1"/>
    </source>
</evidence>
<organism evidence="3 4">
    <name type="scientific">Chryseobacterium aquaeductus</name>
    <dbReference type="NCBI Taxonomy" id="2675056"/>
    <lineage>
        <taxon>Bacteria</taxon>
        <taxon>Pseudomonadati</taxon>
        <taxon>Bacteroidota</taxon>
        <taxon>Flavobacteriia</taxon>
        <taxon>Flavobacteriales</taxon>
        <taxon>Weeksellaceae</taxon>
        <taxon>Chryseobacterium group</taxon>
        <taxon>Chryseobacterium</taxon>
    </lineage>
</organism>
<keyword evidence="4" id="KW-1185">Reference proteome</keyword>
<gene>
    <name evidence="3" type="ORF">CHRY9390_01000</name>
</gene>
<dbReference type="Gene3D" id="1.20.120.1490">
    <property type="match status" value="1"/>
</dbReference>
<reference evidence="3" key="1">
    <citation type="submission" date="2020-12" db="EMBL/GenBank/DDBJ databases">
        <authorList>
            <person name="Rodrigo-Torres L."/>
            <person name="Arahal R. D."/>
            <person name="Lucena T."/>
        </authorList>
    </citation>
    <scope>NUCLEOTIDE SEQUENCE</scope>
    <source>
        <strain evidence="3">CECT 9390</strain>
    </source>
</reference>
<sequence>MNIIFNLSSNYLSKRHNKPINLNEMKKFVLAIAMIGMGSFAMAQQAPQDKKFNREEMKQKMQEKEQERMAEMKKELNLNQSQIAQIKGLHEKRKSEMVNNFEKNKEQRQAKMAEMKAKRQQMDNEMKNILTPEQYAKWEAGKKAKMEQRRAMMKEKGMKGDRKMKHGFKTAPQQMN</sequence>
<evidence type="ECO:0008006" key="5">
    <source>
        <dbReference type="Google" id="ProtNLM"/>
    </source>
</evidence>
<dbReference type="AlphaFoldDB" id="A0A9N8MMD3"/>
<keyword evidence="1" id="KW-0175">Coiled coil</keyword>
<comment type="caution">
    <text evidence="3">The sequence shown here is derived from an EMBL/GenBank/DDBJ whole genome shotgun (WGS) entry which is preliminary data.</text>
</comment>
<name>A0A9N8MMD3_9FLAO</name>
<feature type="coiled-coil region" evidence="1">
    <location>
        <begin position="54"/>
        <end position="125"/>
    </location>
</feature>
<evidence type="ECO:0000256" key="1">
    <source>
        <dbReference type="SAM" id="Coils"/>
    </source>
</evidence>
<feature type="compositionally biased region" description="Basic and acidic residues" evidence="2">
    <location>
        <begin position="140"/>
        <end position="161"/>
    </location>
</feature>
<evidence type="ECO:0000313" key="4">
    <source>
        <dbReference type="Proteomes" id="UP000662618"/>
    </source>
</evidence>
<dbReference type="Proteomes" id="UP000662618">
    <property type="component" value="Unassembled WGS sequence"/>
</dbReference>
<accession>A0A9N8MMD3</accession>
<proteinExistence type="predicted"/>
<feature type="region of interest" description="Disordered" evidence="2">
    <location>
        <begin position="140"/>
        <end position="176"/>
    </location>
</feature>
<evidence type="ECO:0000256" key="2">
    <source>
        <dbReference type="SAM" id="MobiDB-lite"/>
    </source>
</evidence>